<feature type="transmembrane region" description="Helical" evidence="2">
    <location>
        <begin position="304"/>
        <end position="326"/>
    </location>
</feature>
<accession>A0A0P0X1P6</accession>
<feature type="region of interest" description="Disordered" evidence="1">
    <location>
        <begin position="173"/>
        <end position="233"/>
    </location>
</feature>
<keyword evidence="2" id="KW-0472">Membrane</keyword>
<dbReference type="AlphaFoldDB" id="A0A0P0X1P6"/>
<dbReference type="FunCoup" id="A0A0P0X1P6">
    <property type="interactions" value="182"/>
</dbReference>
<keyword evidence="2" id="KW-0812">Transmembrane</keyword>
<reference evidence="3 4" key="2">
    <citation type="journal article" date="2013" name="Plant Cell Physiol.">
        <title>Rice Annotation Project Database (RAP-DB): an integrative and interactive database for rice genomics.</title>
        <authorList>
            <person name="Sakai H."/>
            <person name="Lee S.S."/>
            <person name="Tanaka T."/>
            <person name="Numa H."/>
            <person name="Kim J."/>
            <person name="Kawahara Y."/>
            <person name="Wakimoto H."/>
            <person name="Yang C.C."/>
            <person name="Iwamoto M."/>
            <person name="Abe T."/>
            <person name="Yamada Y."/>
            <person name="Muto A."/>
            <person name="Inokuchi H."/>
            <person name="Ikemura T."/>
            <person name="Matsumoto T."/>
            <person name="Sasaki T."/>
            <person name="Itoh T."/>
        </authorList>
    </citation>
    <scope>NUCLEOTIDE SEQUENCE [LARGE SCALE GENOMIC DNA]</scope>
    <source>
        <strain evidence="4">cv. Nipponbare</strain>
    </source>
</reference>
<dbReference type="Proteomes" id="UP000059680">
    <property type="component" value="Chromosome 7"/>
</dbReference>
<keyword evidence="2" id="KW-1133">Transmembrane helix</keyword>
<organism evidence="3 4">
    <name type="scientific">Oryza sativa subsp. japonica</name>
    <name type="common">Rice</name>
    <dbReference type="NCBI Taxonomy" id="39947"/>
    <lineage>
        <taxon>Eukaryota</taxon>
        <taxon>Viridiplantae</taxon>
        <taxon>Streptophyta</taxon>
        <taxon>Embryophyta</taxon>
        <taxon>Tracheophyta</taxon>
        <taxon>Spermatophyta</taxon>
        <taxon>Magnoliopsida</taxon>
        <taxon>Liliopsida</taxon>
        <taxon>Poales</taxon>
        <taxon>Poaceae</taxon>
        <taxon>BOP clade</taxon>
        <taxon>Oryzoideae</taxon>
        <taxon>Oryzeae</taxon>
        <taxon>Oryzinae</taxon>
        <taxon>Oryza</taxon>
        <taxon>Oryza sativa</taxon>
    </lineage>
</organism>
<dbReference type="EMBL" id="AP014963">
    <property type="protein sequence ID" value="BAS99806.1"/>
    <property type="molecule type" value="Genomic_DNA"/>
</dbReference>
<evidence type="ECO:0000256" key="1">
    <source>
        <dbReference type="SAM" id="MobiDB-lite"/>
    </source>
</evidence>
<protein>
    <submittedName>
        <fullName evidence="3">Os07g0115760 protein</fullName>
    </submittedName>
</protein>
<dbReference type="InParanoid" id="A0A0P0X1P6"/>
<dbReference type="PaxDb" id="39947-A0A0P0X1P6"/>
<reference evidence="4" key="1">
    <citation type="journal article" date="2005" name="Nature">
        <title>The map-based sequence of the rice genome.</title>
        <authorList>
            <consortium name="International rice genome sequencing project (IRGSP)"/>
            <person name="Matsumoto T."/>
            <person name="Wu J."/>
            <person name="Kanamori H."/>
            <person name="Katayose Y."/>
            <person name="Fujisawa M."/>
            <person name="Namiki N."/>
            <person name="Mizuno H."/>
            <person name="Yamamoto K."/>
            <person name="Antonio B.A."/>
            <person name="Baba T."/>
            <person name="Sakata K."/>
            <person name="Nagamura Y."/>
            <person name="Aoki H."/>
            <person name="Arikawa K."/>
            <person name="Arita K."/>
            <person name="Bito T."/>
            <person name="Chiden Y."/>
            <person name="Fujitsuka N."/>
            <person name="Fukunaka R."/>
            <person name="Hamada M."/>
            <person name="Harada C."/>
            <person name="Hayashi A."/>
            <person name="Hijishita S."/>
            <person name="Honda M."/>
            <person name="Hosokawa S."/>
            <person name="Ichikawa Y."/>
            <person name="Idonuma A."/>
            <person name="Iijima M."/>
            <person name="Ikeda M."/>
            <person name="Ikeno M."/>
            <person name="Ito K."/>
            <person name="Ito S."/>
            <person name="Ito T."/>
            <person name="Ito Y."/>
            <person name="Ito Y."/>
            <person name="Iwabuchi A."/>
            <person name="Kamiya K."/>
            <person name="Karasawa W."/>
            <person name="Kurita K."/>
            <person name="Katagiri S."/>
            <person name="Kikuta A."/>
            <person name="Kobayashi H."/>
            <person name="Kobayashi N."/>
            <person name="Machita K."/>
            <person name="Maehara T."/>
            <person name="Masukawa M."/>
            <person name="Mizubayashi T."/>
            <person name="Mukai Y."/>
            <person name="Nagasaki H."/>
            <person name="Nagata Y."/>
            <person name="Naito S."/>
            <person name="Nakashima M."/>
            <person name="Nakama Y."/>
            <person name="Nakamichi Y."/>
            <person name="Nakamura M."/>
            <person name="Meguro A."/>
            <person name="Negishi M."/>
            <person name="Ohta I."/>
            <person name="Ohta T."/>
            <person name="Okamoto M."/>
            <person name="Ono N."/>
            <person name="Saji S."/>
            <person name="Sakaguchi M."/>
            <person name="Sakai K."/>
            <person name="Shibata M."/>
            <person name="Shimokawa T."/>
            <person name="Song J."/>
            <person name="Takazaki Y."/>
            <person name="Terasawa K."/>
            <person name="Tsugane M."/>
            <person name="Tsuji K."/>
            <person name="Ueda S."/>
            <person name="Waki K."/>
            <person name="Yamagata H."/>
            <person name="Yamamoto M."/>
            <person name="Yamamoto S."/>
            <person name="Yamane H."/>
            <person name="Yoshiki S."/>
            <person name="Yoshihara R."/>
            <person name="Yukawa K."/>
            <person name="Zhong H."/>
            <person name="Yano M."/>
            <person name="Yuan Q."/>
            <person name="Ouyang S."/>
            <person name="Liu J."/>
            <person name="Jones K.M."/>
            <person name="Gansberger K."/>
            <person name="Moffat K."/>
            <person name="Hill J."/>
            <person name="Bera J."/>
            <person name="Fadrosh D."/>
            <person name="Jin S."/>
            <person name="Johri S."/>
            <person name="Kim M."/>
            <person name="Overton L."/>
            <person name="Reardon M."/>
            <person name="Tsitrin T."/>
            <person name="Vuong H."/>
            <person name="Weaver B."/>
            <person name="Ciecko A."/>
            <person name="Tallon L."/>
            <person name="Jackson J."/>
            <person name="Pai G."/>
            <person name="Aken S.V."/>
            <person name="Utterback T."/>
            <person name="Reidmuller S."/>
            <person name="Feldblyum T."/>
            <person name="Hsiao J."/>
            <person name="Zismann V."/>
            <person name="Iobst S."/>
            <person name="de Vazeille A.R."/>
            <person name="Buell C.R."/>
            <person name="Ying K."/>
            <person name="Li Y."/>
            <person name="Lu T."/>
            <person name="Huang Y."/>
            <person name="Zhao Q."/>
            <person name="Feng Q."/>
            <person name="Zhang L."/>
            <person name="Zhu J."/>
            <person name="Weng Q."/>
            <person name="Mu J."/>
            <person name="Lu Y."/>
            <person name="Fan D."/>
            <person name="Liu Y."/>
            <person name="Guan J."/>
            <person name="Zhang Y."/>
            <person name="Yu S."/>
            <person name="Liu X."/>
            <person name="Zhang Y."/>
            <person name="Hong G."/>
            <person name="Han B."/>
            <person name="Choisne N."/>
            <person name="Demange N."/>
            <person name="Orjeda G."/>
            <person name="Samain S."/>
            <person name="Cattolico L."/>
            <person name="Pelletier E."/>
            <person name="Couloux A."/>
            <person name="Segurens B."/>
            <person name="Wincker P."/>
            <person name="D'Hont A."/>
            <person name="Scarpelli C."/>
            <person name="Weissenbach J."/>
            <person name="Salanoubat M."/>
            <person name="Quetier F."/>
            <person name="Yu Y."/>
            <person name="Kim H.R."/>
            <person name="Rambo T."/>
            <person name="Currie J."/>
            <person name="Collura K."/>
            <person name="Luo M."/>
            <person name="Yang T."/>
            <person name="Ammiraju J.S.S."/>
            <person name="Engler F."/>
            <person name="Soderlund C."/>
            <person name="Wing R.A."/>
            <person name="Palmer L.E."/>
            <person name="de la Bastide M."/>
            <person name="Spiegel L."/>
            <person name="Nascimento L."/>
            <person name="Zutavern T."/>
            <person name="O'Shaughnessy A."/>
            <person name="Dike S."/>
            <person name="Dedhia N."/>
            <person name="Preston R."/>
            <person name="Balija V."/>
            <person name="McCombie W.R."/>
            <person name="Chow T."/>
            <person name="Chen H."/>
            <person name="Chung M."/>
            <person name="Chen C."/>
            <person name="Shaw J."/>
            <person name="Wu H."/>
            <person name="Hsiao K."/>
            <person name="Chao Y."/>
            <person name="Chu M."/>
            <person name="Cheng C."/>
            <person name="Hour A."/>
            <person name="Lee P."/>
            <person name="Lin S."/>
            <person name="Lin Y."/>
            <person name="Liou J."/>
            <person name="Liu S."/>
            <person name="Hsing Y."/>
            <person name="Raghuvanshi S."/>
            <person name="Mohanty A."/>
            <person name="Bharti A.K."/>
            <person name="Gaur A."/>
            <person name="Gupta V."/>
            <person name="Kumar D."/>
            <person name="Ravi V."/>
            <person name="Vij S."/>
            <person name="Kapur A."/>
            <person name="Khurana P."/>
            <person name="Khurana P."/>
            <person name="Khurana J.P."/>
            <person name="Tyagi A.K."/>
            <person name="Gaikwad K."/>
            <person name="Singh A."/>
            <person name="Dalal V."/>
            <person name="Srivastava S."/>
            <person name="Dixit A."/>
            <person name="Pal A.K."/>
            <person name="Ghazi I.A."/>
            <person name="Yadav M."/>
            <person name="Pandit A."/>
            <person name="Bhargava A."/>
            <person name="Sureshbabu K."/>
            <person name="Batra K."/>
            <person name="Sharma T.R."/>
            <person name="Mohapatra T."/>
            <person name="Singh N.K."/>
            <person name="Messing J."/>
            <person name="Nelson A.B."/>
            <person name="Fuks G."/>
            <person name="Kavchok S."/>
            <person name="Keizer G."/>
            <person name="Linton E."/>
            <person name="Llaca V."/>
            <person name="Song R."/>
            <person name="Tanyolac B."/>
            <person name="Young S."/>
            <person name="Ho-Il K."/>
            <person name="Hahn J.H."/>
            <person name="Sangsakoo G."/>
            <person name="Vanavichit A."/>
            <person name="de Mattos Luiz.A.T."/>
            <person name="Zimmer P.D."/>
            <person name="Malone G."/>
            <person name="Dellagostin O."/>
            <person name="de Oliveira A.C."/>
            <person name="Bevan M."/>
            <person name="Bancroft I."/>
            <person name="Minx P."/>
            <person name="Cordum H."/>
            <person name="Wilson R."/>
            <person name="Cheng Z."/>
            <person name="Jin W."/>
            <person name="Jiang J."/>
            <person name="Leong S.A."/>
            <person name="Iwama H."/>
            <person name="Gojobori T."/>
            <person name="Itoh T."/>
            <person name="Niimura Y."/>
            <person name="Fujii Y."/>
            <person name="Habara T."/>
            <person name="Sakai H."/>
            <person name="Sato Y."/>
            <person name="Wilson G."/>
            <person name="Kumar K."/>
            <person name="McCouch S."/>
            <person name="Juretic N."/>
            <person name="Hoen D."/>
            <person name="Wright S."/>
            <person name="Bruskiewich R."/>
            <person name="Bureau T."/>
            <person name="Miyao A."/>
            <person name="Hirochika H."/>
            <person name="Nishikawa T."/>
            <person name="Kadowaki K."/>
            <person name="Sugiura M."/>
            <person name="Burr B."/>
            <person name="Sasaki T."/>
        </authorList>
    </citation>
    <scope>NUCLEOTIDE SEQUENCE [LARGE SCALE GENOMIC DNA]</scope>
    <source>
        <strain evidence="4">cv. Nipponbare</strain>
    </source>
</reference>
<evidence type="ECO:0000313" key="3">
    <source>
        <dbReference type="EMBL" id="BAS99806.1"/>
    </source>
</evidence>
<name>A0A0P0X1P6_ORYSJ</name>
<dbReference type="PANTHER" id="PTHR33087">
    <property type="entry name" value="OS07G0539200 PROTEIN"/>
    <property type="match status" value="1"/>
</dbReference>
<evidence type="ECO:0000313" key="4">
    <source>
        <dbReference type="Proteomes" id="UP000059680"/>
    </source>
</evidence>
<dbReference type="PANTHER" id="PTHR33087:SF31">
    <property type="entry name" value="OS06G0482850 PROTEIN"/>
    <property type="match status" value="1"/>
</dbReference>
<proteinExistence type="predicted"/>
<feature type="compositionally biased region" description="Gly residues" evidence="1">
    <location>
        <begin position="177"/>
        <end position="204"/>
    </location>
</feature>
<gene>
    <name evidence="3" type="ordered locus">Os07g0115760</name>
    <name evidence="3" type="ORF">OSNPB_070115760</name>
</gene>
<keyword evidence="4" id="KW-1185">Reference proteome</keyword>
<dbReference type="STRING" id="39947.A0A0P0X1P6"/>
<feature type="compositionally biased region" description="Basic and acidic residues" evidence="1">
    <location>
        <begin position="215"/>
        <end position="227"/>
    </location>
</feature>
<reference evidence="3 4" key="3">
    <citation type="journal article" date="2013" name="Rice">
        <title>Improvement of the Oryza sativa Nipponbare reference genome using next generation sequence and optical map data.</title>
        <authorList>
            <person name="Kawahara Y."/>
            <person name="de la Bastide M."/>
            <person name="Hamilton J.P."/>
            <person name="Kanamori H."/>
            <person name="McCombie W.R."/>
            <person name="Ouyang S."/>
            <person name="Schwartz D.C."/>
            <person name="Tanaka T."/>
            <person name="Wu J."/>
            <person name="Zhou S."/>
            <person name="Childs K.L."/>
            <person name="Davidson R.M."/>
            <person name="Lin H."/>
            <person name="Quesada-Ocampo L."/>
            <person name="Vaillancourt B."/>
            <person name="Sakai H."/>
            <person name="Lee S.S."/>
            <person name="Kim J."/>
            <person name="Numa H."/>
            <person name="Itoh T."/>
            <person name="Buell C.R."/>
            <person name="Matsumoto T."/>
        </authorList>
    </citation>
    <scope>NUCLEOTIDE SEQUENCE [LARGE SCALE GENOMIC DNA]</scope>
    <source>
        <strain evidence="4">cv. Nipponbare</strain>
    </source>
</reference>
<dbReference type="InterPro" id="IPR053253">
    <property type="entry name" value="Sex_diff_modulator"/>
</dbReference>
<evidence type="ECO:0000256" key="2">
    <source>
        <dbReference type="SAM" id="Phobius"/>
    </source>
</evidence>
<sequence>MALSAGDAAAALSAALHLPAGRFSVHCAQPDHFLIVFANSGDMDLALSRSPIPAPPYQLILRPWTRLVMATSFSMPFRVSLDLEGVPAHAWNASTAAALVAPGRLISVDTPARPDEYRFLRVTISSHNPAAIPKARLLLIPEPTLGSQCLLRYRVLLHVLSVVCLSAPSASGDVDPAGGGGASGEGGGAANDGGGAANDGGGDLGARSSRGLDGGSRRDGSRRDGAPQRRSSGVLSDVRLAEVAGAEARSPALAACPAGSADAAVRFPVLPACPAVGPTIQTASPDLVPPWRLRLWPSLLLRPFLLLTTLFLLLLLSPLAMLGRWIPC</sequence>